<dbReference type="AlphaFoldDB" id="A0A8T1MG45"/>
<protein>
    <submittedName>
        <fullName evidence="1">Uncharacterized protein</fullName>
    </submittedName>
</protein>
<proteinExistence type="predicted"/>
<sequence>MLLGIPKWGMFPAGSRRFRSTPREQSNNYTIIPVMDGGIIAKLIRVSASFRKEFHNNPLLTVFSSTIKNNVVPITLHTIRKQIAFRWTVMDNPLCFDDDIFVEPNSKGSLEEKVFRPNCVGEHFQGNSSDPESLKILCDWLYFNKQFDRCLAVARNLLDSAPSSGGFMMKFYAECCVRCCLKLKILDVIPELLRQHDSATVSLEDAINHLRLHMDYAREINSHCDILRLLQCLILALPYTSSLEADARLPCIQSLWWQELAFLWTNACTECPYSPWFSYVAELFARLTVAQADQLEWNPDILDEDAASECKTIAQGILKKLRHPDDASEQPAISLVNECPLCRNCPSPRAIKSPTANVISIFYEQFVSPFSTFFEENQICT</sequence>
<reference evidence="1 2" key="1">
    <citation type="journal article" date="2018" name="Biotechnol. Adv.">
        <title>Improved genomic resources and new bioinformatic workflow for the carcinogenic parasite Clonorchis sinensis: Biotechnological implications.</title>
        <authorList>
            <person name="Wang D."/>
            <person name="Korhonen P.K."/>
            <person name="Gasser R.B."/>
            <person name="Young N.D."/>
        </authorList>
    </citation>
    <scope>NUCLEOTIDE SEQUENCE [LARGE SCALE GENOMIC DNA]</scope>
    <source>
        <strain evidence="1">Cs-k2</strain>
    </source>
</reference>
<dbReference type="OrthoDB" id="6247204at2759"/>
<reference evidence="1 2" key="2">
    <citation type="journal article" date="2021" name="Genomics">
        <title>High-quality reference genome for Clonorchis sinensis.</title>
        <authorList>
            <person name="Young N.D."/>
            <person name="Stroehlein A.J."/>
            <person name="Kinkar L."/>
            <person name="Wang T."/>
            <person name="Sohn W.M."/>
            <person name="Chang B.C.H."/>
            <person name="Kaur P."/>
            <person name="Weisz D."/>
            <person name="Dudchenko O."/>
            <person name="Aiden E.L."/>
            <person name="Korhonen P.K."/>
            <person name="Gasser R.B."/>
        </authorList>
    </citation>
    <scope>NUCLEOTIDE SEQUENCE [LARGE SCALE GENOMIC DNA]</scope>
    <source>
        <strain evidence="1">Cs-k2</strain>
    </source>
</reference>
<dbReference type="EMBL" id="NIRI02000042">
    <property type="protein sequence ID" value="KAG5447938.1"/>
    <property type="molecule type" value="Genomic_DNA"/>
</dbReference>
<evidence type="ECO:0000313" key="1">
    <source>
        <dbReference type="EMBL" id="KAG5447938.1"/>
    </source>
</evidence>
<comment type="caution">
    <text evidence="1">The sequence shown here is derived from an EMBL/GenBank/DDBJ whole genome shotgun (WGS) entry which is preliminary data.</text>
</comment>
<evidence type="ECO:0000313" key="2">
    <source>
        <dbReference type="Proteomes" id="UP000286415"/>
    </source>
</evidence>
<dbReference type="Proteomes" id="UP000286415">
    <property type="component" value="Unassembled WGS sequence"/>
</dbReference>
<name>A0A8T1MG45_CLOSI</name>
<organism evidence="1 2">
    <name type="scientific">Clonorchis sinensis</name>
    <name type="common">Chinese liver fluke</name>
    <dbReference type="NCBI Taxonomy" id="79923"/>
    <lineage>
        <taxon>Eukaryota</taxon>
        <taxon>Metazoa</taxon>
        <taxon>Spiralia</taxon>
        <taxon>Lophotrochozoa</taxon>
        <taxon>Platyhelminthes</taxon>
        <taxon>Trematoda</taxon>
        <taxon>Digenea</taxon>
        <taxon>Opisthorchiida</taxon>
        <taxon>Opisthorchiata</taxon>
        <taxon>Opisthorchiidae</taxon>
        <taxon>Clonorchis</taxon>
    </lineage>
</organism>
<gene>
    <name evidence="1" type="ORF">CSKR_100946</name>
</gene>
<keyword evidence="2" id="KW-1185">Reference proteome</keyword>
<accession>A0A8T1MG45</accession>